<proteinExistence type="inferred from homology"/>
<evidence type="ECO:0000256" key="1">
    <source>
        <dbReference type="ARBA" id="ARBA00006484"/>
    </source>
</evidence>
<dbReference type="EMBL" id="MLIS01000001">
    <property type="protein sequence ID" value="OHU78190.1"/>
    <property type="molecule type" value="Genomic_DNA"/>
</dbReference>
<protein>
    <recommendedName>
        <fullName evidence="6">SDR family NAD(P)-dependent oxidoreductase</fullName>
    </recommendedName>
</protein>
<dbReference type="PRINTS" id="PR00080">
    <property type="entry name" value="SDRFAMILY"/>
</dbReference>
<evidence type="ECO:0008006" key="6">
    <source>
        <dbReference type="Google" id="ProtNLM"/>
    </source>
</evidence>
<dbReference type="PROSITE" id="PS00061">
    <property type="entry name" value="ADH_SHORT"/>
    <property type="match status" value="1"/>
</dbReference>
<dbReference type="InterPro" id="IPR002347">
    <property type="entry name" value="SDR_fam"/>
</dbReference>
<dbReference type="InterPro" id="IPR020904">
    <property type="entry name" value="Sc_DH/Rdtase_CS"/>
</dbReference>
<dbReference type="PRINTS" id="PR00081">
    <property type="entry name" value="GDHRDH"/>
</dbReference>
<evidence type="ECO:0000256" key="3">
    <source>
        <dbReference type="RuleBase" id="RU000363"/>
    </source>
</evidence>
<keyword evidence="5" id="KW-1185">Reference proteome</keyword>
<dbReference type="CDD" id="cd05233">
    <property type="entry name" value="SDR_c"/>
    <property type="match status" value="1"/>
</dbReference>
<dbReference type="PANTHER" id="PTHR43391:SF12">
    <property type="entry name" value="OXIDOREDUCTASE EPHD-RELATED"/>
    <property type="match status" value="1"/>
</dbReference>
<sequence length="304" mass="31934">MTVATFENQLVVVTGAGSGIGRATAKRFAVQGAQVVVSDINGDAGQRTVEEIGALGGRGFSYAIDVGDSAAMENFAAEVYSDHGAPAVVVNNAGFTTAGPFLNHTVQDWDRIMAVNFWGVVLGSRLFGRQMIAAGRGGRILNVTSPAAVLPIPLSTAYCTSKAAAQMFTECLRLEFAGTAVGVTAVLPAFINTGFYPNAQVVESEKRSVARGRNISVLIAQRVARSPETVARHIVRIASRNPALAPTPFESRIACASGRLSPAAARMAARMMDIDSLVAFLDRMLPAAAMERFDDAVARAVTDA</sequence>
<evidence type="ECO:0000256" key="2">
    <source>
        <dbReference type="ARBA" id="ARBA00023002"/>
    </source>
</evidence>
<evidence type="ECO:0000313" key="5">
    <source>
        <dbReference type="Proteomes" id="UP000179441"/>
    </source>
</evidence>
<dbReference type="Gene3D" id="3.40.50.720">
    <property type="entry name" value="NAD(P)-binding Rossmann-like Domain"/>
    <property type="match status" value="1"/>
</dbReference>
<comment type="similarity">
    <text evidence="1 3">Belongs to the short-chain dehydrogenases/reductases (SDR) family.</text>
</comment>
<dbReference type="AlphaFoldDB" id="A0A1S1M4N1"/>
<dbReference type="Pfam" id="PF00106">
    <property type="entry name" value="adh_short"/>
    <property type="match status" value="1"/>
</dbReference>
<reference evidence="4 5" key="1">
    <citation type="submission" date="2016-10" db="EMBL/GenBank/DDBJ databases">
        <title>Evaluation of Human, Veterinary and Environmental Mycobacterium chelonae Isolates by Core Genome Phylogenomic Analysis, Targeted Gene Comparison, and Anti-microbial Susceptibility Patterns: A Tale of Mistaken Identities.</title>
        <authorList>
            <person name="Fogelson S.B."/>
            <person name="Camus A.C."/>
            <person name="Lorenz W."/>
            <person name="Vasireddy R."/>
            <person name="Vasireddy S."/>
            <person name="Smith T."/>
            <person name="Brown-Elliott B.A."/>
            <person name="Wallace R.J.Jr."/>
            <person name="Hasan N.A."/>
            <person name="Reischl U."/>
            <person name="Sanchez S."/>
        </authorList>
    </citation>
    <scope>NUCLEOTIDE SEQUENCE [LARGE SCALE GENOMIC DNA]</scope>
    <source>
        <strain evidence="4 5">15518</strain>
    </source>
</reference>
<dbReference type="Proteomes" id="UP000179441">
    <property type="component" value="Unassembled WGS sequence"/>
</dbReference>
<gene>
    <name evidence="4" type="ORF">BKG84_07095</name>
</gene>
<comment type="caution">
    <text evidence="4">The sequence shown here is derived from an EMBL/GenBank/DDBJ whole genome shotgun (WGS) entry which is preliminary data.</text>
</comment>
<dbReference type="InterPro" id="IPR036291">
    <property type="entry name" value="NAD(P)-bd_dom_sf"/>
</dbReference>
<name>A0A1S1M4N1_MYCCH</name>
<dbReference type="PANTHER" id="PTHR43391">
    <property type="entry name" value="RETINOL DEHYDROGENASE-RELATED"/>
    <property type="match status" value="1"/>
</dbReference>
<dbReference type="SUPFAM" id="SSF51735">
    <property type="entry name" value="NAD(P)-binding Rossmann-fold domains"/>
    <property type="match status" value="1"/>
</dbReference>
<organism evidence="4 5">
    <name type="scientific">Mycobacteroides chelonae</name>
    <name type="common">Mycobacterium chelonae</name>
    <dbReference type="NCBI Taxonomy" id="1774"/>
    <lineage>
        <taxon>Bacteria</taxon>
        <taxon>Bacillati</taxon>
        <taxon>Actinomycetota</taxon>
        <taxon>Actinomycetes</taxon>
        <taxon>Mycobacteriales</taxon>
        <taxon>Mycobacteriaceae</taxon>
        <taxon>Mycobacteroides</taxon>
    </lineage>
</organism>
<accession>A0A1S1M4N1</accession>
<dbReference type="GO" id="GO:0016491">
    <property type="term" value="F:oxidoreductase activity"/>
    <property type="evidence" value="ECO:0007669"/>
    <property type="project" value="UniProtKB-KW"/>
</dbReference>
<keyword evidence="2" id="KW-0560">Oxidoreductase</keyword>
<evidence type="ECO:0000313" key="4">
    <source>
        <dbReference type="EMBL" id="OHU78190.1"/>
    </source>
</evidence>